<name>A0A1T5KA61_9GAMM</name>
<feature type="signal peptide" evidence="1">
    <location>
        <begin position="1"/>
        <end position="23"/>
    </location>
</feature>
<dbReference type="Proteomes" id="UP000190341">
    <property type="component" value="Unassembled WGS sequence"/>
</dbReference>
<feature type="domain" description="Rhamnogalacturonase A/B/Epimerase-like pectate lyase" evidence="2">
    <location>
        <begin position="36"/>
        <end position="81"/>
    </location>
</feature>
<dbReference type="InterPro" id="IPR006626">
    <property type="entry name" value="PbH1"/>
</dbReference>
<accession>A0A1T5KA61</accession>
<dbReference type="GO" id="GO:0016829">
    <property type="term" value="F:lyase activity"/>
    <property type="evidence" value="ECO:0007669"/>
    <property type="project" value="UniProtKB-KW"/>
</dbReference>
<evidence type="ECO:0000313" key="4">
    <source>
        <dbReference type="EMBL" id="SKC60500.1"/>
    </source>
</evidence>
<evidence type="ECO:0000256" key="1">
    <source>
        <dbReference type="SAM" id="SignalP"/>
    </source>
</evidence>
<keyword evidence="1" id="KW-0732">Signal</keyword>
<dbReference type="Pfam" id="PF13229">
    <property type="entry name" value="Beta_helix"/>
    <property type="match status" value="2"/>
</dbReference>
<dbReference type="InterPro" id="IPR024535">
    <property type="entry name" value="RHGA/B-epi-like_pectate_lyase"/>
</dbReference>
<dbReference type="Pfam" id="PF12708">
    <property type="entry name" value="Pect-lyase_RHGA_epim"/>
    <property type="match status" value="1"/>
</dbReference>
<sequence length="375" mass="39822">MRKTLLLAVPPALYTLGIPKAFAAYSPPRRYRGTTVRNARNYGALGNGANDDTTAIQAAINSLPTSGGTVVLTAGKYVIDPVRNLRLRSNMCLELRSGAVLLAKRNNQERAYVLMVYKVKNVEIKGGQIIGDRDNHIGSKGEWGHGIMIRGSSNVTVRDIHISKCFGDGISIGGAMVTGKPTISCDDIVIDNVVCTGNRRQGMTIGCATNVKVYDSEFSASKGIAPECGIDIEPDAHDGRTTSTVHIENCLIRRNAGNGVLVYKRVTGVTITKCTIEYNGGNGILTIGANTGYIAQNTIRHNYLLGTNFGSESKGYQFSGNVSRNNNTRLHGVKTASSPLVSMTGLVGGNKGNGAHVAKVSTATGIKVTTNSYAK</sequence>
<dbReference type="AlphaFoldDB" id="A0A1T5KA61"/>
<organism evidence="4 5">
    <name type="scientific">Pseudoxanthomonas indica</name>
    <dbReference type="NCBI Taxonomy" id="428993"/>
    <lineage>
        <taxon>Bacteria</taxon>
        <taxon>Pseudomonadati</taxon>
        <taxon>Pseudomonadota</taxon>
        <taxon>Gammaproteobacteria</taxon>
        <taxon>Lysobacterales</taxon>
        <taxon>Lysobacteraceae</taxon>
        <taxon>Pseudoxanthomonas</taxon>
    </lineage>
</organism>
<dbReference type="SMART" id="SM00710">
    <property type="entry name" value="PbH1"/>
    <property type="match status" value="7"/>
</dbReference>
<evidence type="ECO:0000313" key="5">
    <source>
        <dbReference type="Proteomes" id="UP000190341"/>
    </source>
</evidence>
<feature type="chain" id="PRO_5013227969" evidence="1">
    <location>
        <begin position="24"/>
        <end position="375"/>
    </location>
</feature>
<feature type="domain" description="Right handed beta helix" evidence="3">
    <location>
        <begin position="116"/>
        <end position="230"/>
    </location>
</feature>
<protein>
    <submittedName>
        <fullName evidence="4">Pectate lyase superfamily protein</fullName>
    </submittedName>
</protein>
<keyword evidence="4" id="KW-0456">Lyase</keyword>
<evidence type="ECO:0000259" key="3">
    <source>
        <dbReference type="Pfam" id="PF13229"/>
    </source>
</evidence>
<gene>
    <name evidence="4" type="ORF">SAMN06296058_1508</name>
</gene>
<evidence type="ECO:0000259" key="2">
    <source>
        <dbReference type="Pfam" id="PF12708"/>
    </source>
</evidence>
<feature type="domain" description="Right handed beta helix" evidence="3">
    <location>
        <begin position="242"/>
        <end position="371"/>
    </location>
</feature>
<dbReference type="OrthoDB" id="3291491at2"/>
<dbReference type="InterPro" id="IPR012334">
    <property type="entry name" value="Pectin_lyas_fold"/>
</dbReference>
<keyword evidence="5" id="KW-1185">Reference proteome</keyword>
<dbReference type="STRING" id="428993.SAMN06296058_1508"/>
<proteinExistence type="predicted"/>
<dbReference type="EMBL" id="FUZV01000001">
    <property type="protein sequence ID" value="SKC60500.1"/>
    <property type="molecule type" value="Genomic_DNA"/>
</dbReference>
<dbReference type="InterPro" id="IPR039448">
    <property type="entry name" value="Beta_helix"/>
</dbReference>
<dbReference type="InterPro" id="IPR011050">
    <property type="entry name" value="Pectin_lyase_fold/virulence"/>
</dbReference>
<reference evidence="4 5" key="1">
    <citation type="submission" date="2017-02" db="EMBL/GenBank/DDBJ databases">
        <authorList>
            <person name="Peterson S.W."/>
        </authorList>
    </citation>
    <scope>NUCLEOTIDE SEQUENCE [LARGE SCALE GENOMIC DNA]</scope>
    <source>
        <strain evidence="4 5">P15</strain>
    </source>
</reference>
<dbReference type="SUPFAM" id="SSF51126">
    <property type="entry name" value="Pectin lyase-like"/>
    <property type="match status" value="1"/>
</dbReference>
<dbReference type="Gene3D" id="2.160.20.10">
    <property type="entry name" value="Single-stranded right-handed beta-helix, Pectin lyase-like"/>
    <property type="match status" value="1"/>
</dbReference>